<keyword evidence="1" id="KW-1133">Transmembrane helix</keyword>
<feature type="transmembrane region" description="Helical" evidence="1">
    <location>
        <begin position="37"/>
        <end position="54"/>
    </location>
</feature>
<keyword evidence="1" id="KW-0472">Membrane</keyword>
<organism evidence="2 3">
    <name type="scientific">Neobacillus driksii</name>
    <dbReference type="NCBI Taxonomy" id="3035913"/>
    <lineage>
        <taxon>Bacteria</taxon>
        <taxon>Bacillati</taxon>
        <taxon>Bacillota</taxon>
        <taxon>Bacilli</taxon>
        <taxon>Bacillales</taxon>
        <taxon>Bacillaceae</taxon>
        <taxon>Neobacillus</taxon>
    </lineage>
</organism>
<evidence type="ECO:0000256" key="1">
    <source>
        <dbReference type="SAM" id="Phobius"/>
    </source>
</evidence>
<accession>A0ABV4YT48</accession>
<comment type="caution">
    <text evidence="2">The sequence shown here is derived from an EMBL/GenBank/DDBJ whole genome shotgun (WGS) entry which is preliminary data.</text>
</comment>
<feature type="transmembrane region" description="Helical" evidence="1">
    <location>
        <begin position="12"/>
        <end position="31"/>
    </location>
</feature>
<dbReference type="PANTHER" id="PTHR34351">
    <property type="entry name" value="SLR1927 PROTEIN-RELATED"/>
    <property type="match status" value="1"/>
</dbReference>
<gene>
    <name evidence="2" type="ORF">P5G62_009060</name>
</gene>
<reference evidence="2 3" key="1">
    <citation type="submission" date="2024-05" db="EMBL/GenBank/DDBJ databases">
        <authorList>
            <person name="Venkateswaran K."/>
        </authorList>
    </citation>
    <scope>NUCLEOTIDE SEQUENCE [LARGE SCALE GENOMIC DNA]</scope>
    <source>
        <strain evidence="2 3">179-C4-2-HS</strain>
    </source>
</reference>
<keyword evidence="1" id="KW-0812">Transmembrane</keyword>
<evidence type="ECO:0000313" key="3">
    <source>
        <dbReference type="Proteomes" id="UP001241748"/>
    </source>
</evidence>
<dbReference type="RefSeq" id="WP_306074805.1">
    <property type="nucleotide sequence ID" value="NZ_JAROBZ020000001.1"/>
</dbReference>
<dbReference type="EMBL" id="JAROBZ020000001">
    <property type="protein sequence ID" value="MFB3167258.1"/>
    <property type="molecule type" value="Genomic_DNA"/>
</dbReference>
<keyword evidence="3" id="KW-1185">Reference proteome</keyword>
<dbReference type="PANTHER" id="PTHR34351:SF2">
    <property type="entry name" value="DUF58 DOMAIN-CONTAINING PROTEIN"/>
    <property type="match status" value="1"/>
</dbReference>
<name>A0ABV4YT48_9BACI</name>
<evidence type="ECO:0000313" key="2">
    <source>
        <dbReference type="EMBL" id="MFB3167258.1"/>
    </source>
</evidence>
<sequence>MMEWSKYSIENTYLPITGAFAFFLCIASFFFQSWLAFFVGVFIILLIYFNHLYLKKVGEGLLFNNKKVRGKYFPSEKGAWVLEFHNTGVPIMKAKLSVSFHDSVTPHDQRAIKKSSIYEVTVPFSISNRQKTSVTIPFTAEKRGVSRIGKIELMIPHFFGFGETILEKEFHSIHEALVYPTTLVVHNKHTLLTTKQGESPVPHSLFEDTLSPAGTREYHYSDCFNRIHWKASARKQSLQTKVYDKVTENGWNIAINIGDDRFVTNNLEEILSGVADLAYFYAKQNIAFSVCINIRHVGLTPFYYIMPGTGKEHLQKVLEAIAHIDVQTSVYPFEKMLAYYDSHLEPQPFFLLAGQYIPEKGDLLKKIAEKGTNVYELMANDQTASIVKKSFSQKREMSS</sequence>
<dbReference type="Proteomes" id="UP001241748">
    <property type="component" value="Unassembled WGS sequence"/>
</dbReference>
<proteinExistence type="predicted"/>
<protein>
    <submittedName>
        <fullName evidence="2">DUF58 domain-containing protein</fullName>
    </submittedName>
</protein>